<dbReference type="CDD" id="cd00209">
    <property type="entry name" value="DHFR"/>
    <property type="match status" value="1"/>
</dbReference>
<dbReference type="Pfam" id="PF00186">
    <property type="entry name" value="DHFR_1"/>
    <property type="match status" value="1"/>
</dbReference>
<dbReference type="InterPro" id="IPR001796">
    <property type="entry name" value="DHFR_dom"/>
</dbReference>
<evidence type="ECO:0000256" key="6">
    <source>
        <dbReference type="ARBA" id="ARBA00022857"/>
    </source>
</evidence>
<accession>A0AAQ3M833</accession>
<dbReference type="InterPro" id="IPR050346">
    <property type="entry name" value="FMO-like"/>
</dbReference>
<dbReference type="GO" id="GO:0004146">
    <property type="term" value="F:dihydrofolate reductase activity"/>
    <property type="evidence" value="ECO:0007669"/>
    <property type="project" value="UniProtKB-EC"/>
</dbReference>
<dbReference type="PROSITE" id="PS00075">
    <property type="entry name" value="DHFR_1"/>
    <property type="match status" value="1"/>
</dbReference>
<keyword evidence="10" id="KW-1185">Reference proteome</keyword>
<dbReference type="SUPFAM" id="SSF51905">
    <property type="entry name" value="FAD/NAD(P)-binding domain"/>
    <property type="match status" value="1"/>
</dbReference>
<dbReference type="Proteomes" id="UP001303373">
    <property type="component" value="Chromosome 9"/>
</dbReference>
<dbReference type="EMBL" id="CP138588">
    <property type="protein sequence ID" value="WPH03114.1"/>
    <property type="molecule type" value="Genomic_DNA"/>
</dbReference>
<evidence type="ECO:0000256" key="4">
    <source>
        <dbReference type="ARBA" id="ARBA00022630"/>
    </source>
</evidence>
<protein>
    <recommendedName>
        <fullName evidence="2">dihydrofolate reductase</fullName>
        <ecNumber evidence="2">1.5.1.3</ecNumber>
    </recommendedName>
</protein>
<dbReference type="Gene3D" id="3.40.430.10">
    <property type="entry name" value="Dihydrofolate Reductase, subunit A"/>
    <property type="match status" value="1"/>
</dbReference>
<evidence type="ECO:0000256" key="2">
    <source>
        <dbReference type="ARBA" id="ARBA00012856"/>
    </source>
</evidence>
<dbReference type="PANTHER" id="PTHR23023">
    <property type="entry name" value="DIMETHYLANILINE MONOOXYGENASE"/>
    <property type="match status" value="1"/>
</dbReference>
<evidence type="ECO:0000313" key="9">
    <source>
        <dbReference type="EMBL" id="WPH03114.1"/>
    </source>
</evidence>
<evidence type="ECO:0000313" key="10">
    <source>
        <dbReference type="Proteomes" id="UP001303373"/>
    </source>
</evidence>
<dbReference type="Pfam" id="PF00743">
    <property type="entry name" value="FMO-like"/>
    <property type="match status" value="1"/>
</dbReference>
<dbReference type="PROSITE" id="PS51330">
    <property type="entry name" value="DHFR_2"/>
    <property type="match status" value="1"/>
</dbReference>
<name>A0AAQ3M833_9PEZI</name>
<comment type="similarity">
    <text evidence="1">Belongs to the FMO family.</text>
</comment>
<dbReference type="PRINTS" id="PR00370">
    <property type="entry name" value="FMOXYGENASE"/>
</dbReference>
<keyword evidence="7" id="KW-0560">Oxidoreductase</keyword>
<dbReference type="SUPFAM" id="SSF53597">
    <property type="entry name" value="Dihydrofolate reductase-like"/>
    <property type="match status" value="1"/>
</dbReference>
<keyword evidence="3" id="KW-0554">One-carbon metabolism</keyword>
<dbReference type="InterPro" id="IPR000960">
    <property type="entry name" value="Flavin_mOase"/>
</dbReference>
<proteinExistence type="inferred from homology"/>
<dbReference type="GO" id="GO:0006730">
    <property type="term" value="P:one-carbon metabolic process"/>
    <property type="evidence" value="ECO:0007669"/>
    <property type="project" value="UniProtKB-KW"/>
</dbReference>
<dbReference type="GO" id="GO:0004499">
    <property type="term" value="F:N,N-dimethylaniline monooxygenase activity"/>
    <property type="evidence" value="ECO:0007669"/>
    <property type="project" value="InterPro"/>
</dbReference>
<gene>
    <name evidence="9" type="ORF">R9X50_00598900</name>
</gene>
<dbReference type="InterPro" id="IPR036188">
    <property type="entry name" value="FAD/NAD-bd_sf"/>
</dbReference>
<evidence type="ECO:0000256" key="7">
    <source>
        <dbReference type="ARBA" id="ARBA00023002"/>
    </source>
</evidence>
<dbReference type="InterPro" id="IPR024072">
    <property type="entry name" value="DHFR-like_dom_sf"/>
</dbReference>
<keyword evidence="5" id="KW-0274">FAD</keyword>
<evidence type="ECO:0000256" key="1">
    <source>
        <dbReference type="ARBA" id="ARBA00009183"/>
    </source>
</evidence>
<dbReference type="GO" id="GO:0046654">
    <property type="term" value="P:tetrahydrofolate biosynthetic process"/>
    <property type="evidence" value="ECO:0007669"/>
    <property type="project" value="InterPro"/>
</dbReference>
<keyword evidence="4" id="KW-0285">Flavoprotein</keyword>
<dbReference type="GO" id="GO:0050660">
    <property type="term" value="F:flavin adenine dinucleotide binding"/>
    <property type="evidence" value="ECO:0007669"/>
    <property type="project" value="InterPro"/>
</dbReference>
<dbReference type="GO" id="GO:0050661">
    <property type="term" value="F:NADP binding"/>
    <property type="evidence" value="ECO:0007669"/>
    <property type="project" value="InterPro"/>
</dbReference>
<keyword evidence="9" id="KW-0503">Monooxygenase</keyword>
<sequence length="677" mass="74773">MAEKIKVAVIGLGSCGLATLKNLREAGFNVVGFESNSYVGGLWQYDEDPQKTTVLKSTIANLSKQAGGFTDYPFSNDVPDFPTAAQTAEYLRSYATHFNLMPYTRLSTKINRISRADDGWKLEIQTVGEKTIQSEVFDKIAVCVGLQVQKPKIPAIKGAESFTGRAIHSNAYKRPEDWKDKRVVVVGLGNTGPDTAVDLIGHASDIWLSHRKGNAVFSRRNPKGKPGDHVLSLRLLKLGGLLNKTFPNFSQKASLIGMKKMQSRSWNVPDEWNLGPFELPTRKTPTMNEDLVPALHAGKMQLKSGLFGIDGSTLFFTDGSSLDNIDGIIFCTGFRSDYSVFDPEVDPTKDTRKDWDSLTGANGRPLPRLYQGIFSVDFPESLAFLGTSPFTPQACLNYDISSAAVAQVWLGNSTLPSEQEMNKHIDTQHEVVCNIARTGDLANTNLRNNWDWLKWCDDAAGLVAATTKNGIGKNNALPWPMLKKEMAYFARVTKRVPAPTDTGSVQSDSFKQSVPEGTRRNVVIMGRKTWESIPPKFRPLKDRTNIVISTQQRSQLGPMPDDVIVASDIISGLKTLESLARDGQALPVGRAFVIGGSSIYKTALELPQTRSILLTRIQKDFDCDSFFPTLEGAGSAWHRRSQKELRDFVQEDVAEGPISEGEGTEATSFEFQLYQRD</sequence>
<organism evidence="9 10">
    <name type="scientific">Acrodontium crateriforme</name>
    <dbReference type="NCBI Taxonomy" id="150365"/>
    <lineage>
        <taxon>Eukaryota</taxon>
        <taxon>Fungi</taxon>
        <taxon>Dikarya</taxon>
        <taxon>Ascomycota</taxon>
        <taxon>Pezizomycotina</taxon>
        <taxon>Dothideomycetes</taxon>
        <taxon>Dothideomycetidae</taxon>
        <taxon>Mycosphaerellales</taxon>
        <taxon>Teratosphaeriaceae</taxon>
        <taxon>Acrodontium</taxon>
    </lineage>
</organism>
<dbReference type="InterPro" id="IPR017925">
    <property type="entry name" value="DHFR_CS"/>
</dbReference>
<dbReference type="InterPro" id="IPR020946">
    <property type="entry name" value="Flavin_mOase-like"/>
</dbReference>
<evidence type="ECO:0000256" key="5">
    <source>
        <dbReference type="ARBA" id="ARBA00022827"/>
    </source>
</evidence>
<dbReference type="Gene3D" id="3.50.50.60">
    <property type="entry name" value="FAD/NAD(P)-binding domain"/>
    <property type="match status" value="1"/>
</dbReference>
<evidence type="ECO:0000256" key="3">
    <source>
        <dbReference type="ARBA" id="ARBA00022563"/>
    </source>
</evidence>
<dbReference type="EC" id="1.5.1.3" evidence="2"/>
<reference evidence="9 10" key="1">
    <citation type="submission" date="2023-11" db="EMBL/GenBank/DDBJ databases">
        <title>An acidophilic fungus is an integral part of prey digestion in a carnivorous sundew plant.</title>
        <authorList>
            <person name="Tsai I.J."/>
        </authorList>
    </citation>
    <scope>NUCLEOTIDE SEQUENCE [LARGE SCALE GENOMIC DNA]</scope>
    <source>
        <strain evidence="9">169a</strain>
    </source>
</reference>
<evidence type="ECO:0000259" key="8">
    <source>
        <dbReference type="PROSITE" id="PS51330"/>
    </source>
</evidence>
<dbReference type="AlphaFoldDB" id="A0AAQ3M833"/>
<feature type="domain" description="DHFR" evidence="8">
    <location>
        <begin position="458"/>
        <end position="676"/>
    </location>
</feature>
<keyword evidence="6" id="KW-0521">NADP</keyword>